<dbReference type="AlphaFoldDB" id="A0A5C4MIV0"/>
<organism evidence="2 3">
    <name type="scientific">Mumia zhuanghuii</name>
    <dbReference type="NCBI Taxonomy" id="2585211"/>
    <lineage>
        <taxon>Bacteria</taxon>
        <taxon>Bacillati</taxon>
        <taxon>Actinomycetota</taxon>
        <taxon>Actinomycetes</taxon>
        <taxon>Propionibacteriales</taxon>
        <taxon>Nocardioidaceae</taxon>
        <taxon>Mumia</taxon>
    </lineage>
</organism>
<sequence length="198" mass="21768">MTLRATRDVGAADWITSADARWYDLVAYGPPGFEAYVQLVLRGDAEPDHDGSDLDDPALRRALAEVLPRHTTTTEQAYHALWDGGGLEGRSAQDFPDAFPPAVMKGPRVRLGEHREREYLLFVGPLDQIGDWGDDPDHGGVAGPHLLWPADHAWCVASDVDGTEDHDVRWVGVGGSRALIDDLHADDRFDVVAAHPYR</sequence>
<name>A0A5C4MIV0_9ACTN</name>
<evidence type="ECO:0000313" key="3">
    <source>
        <dbReference type="Proteomes" id="UP000306740"/>
    </source>
</evidence>
<protein>
    <submittedName>
        <fullName evidence="2">Uncharacterized protein</fullName>
    </submittedName>
</protein>
<proteinExistence type="predicted"/>
<dbReference type="Proteomes" id="UP000306740">
    <property type="component" value="Unassembled WGS sequence"/>
</dbReference>
<dbReference type="EMBL" id="VDFR01000071">
    <property type="protein sequence ID" value="TNC44928.1"/>
    <property type="molecule type" value="Genomic_DNA"/>
</dbReference>
<comment type="caution">
    <text evidence="2">The sequence shown here is derived from an EMBL/GenBank/DDBJ whole genome shotgun (WGS) entry which is preliminary data.</text>
</comment>
<dbReference type="EMBL" id="VDFR01000206">
    <property type="protein sequence ID" value="TNC31211.1"/>
    <property type="molecule type" value="Genomic_DNA"/>
</dbReference>
<reference evidence="2 3" key="1">
    <citation type="submission" date="2019-05" db="EMBL/GenBank/DDBJ databases">
        <title>Mumia sp. nov., isolated from the intestinal contents of plateau pika (Ochotona curzoniae) in the Qinghai-Tibet plateau of China.</title>
        <authorList>
            <person name="Tian Z."/>
        </authorList>
    </citation>
    <scope>NUCLEOTIDE SEQUENCE [LARGE SCALE GENOMIC DNA]</scope>
    <source>
        <strain evidence="3">527</strain>
        <strain evidence="2">Z527</strain>
    </source>
</reference>
<dbReference type="RefSeq" id="WP_139106234.1">
    <property type="nucleotide sequence ID" value="NZ_VDFR01000071.1"/>
</dbReference>
<dbReference type="OrthoDB" id="2426596at2"/>
<evidence type="ECO:0000313" key="1">
    <source>
        <dbReference type="EMBL" id="TNC31211.1"/>
    </source>
</evidence>
<evidence type="ECO:0000313" key="2">
    <source>
        <dbReference type="EMBL" id="TNC44928.1"/>
    </source>
</evidence>
<accession>A0A5C4MIV0</accession>
<gene>
    <name evidence="2" type="ORF">FHE65_16000</name>
    <name evidence="1" type="ORF">FHE65_31500</name>
</gene>